<dbReference type="Gene3D" id="1.10.8.20">
    <property type="entry name" value="N-terminal domain of phosphatidylinositol transfer protein sec14p"/>
    <property type="match status" value="1"/>
</dbReference>
<dbReference type="Gene3D" id="3.40.525.10">
    <property type="entry name" value="CRAL-TRIO lipid binding domain"/>
    <property type="match status" value="1"/>
</dbReference>
<dbReference type="Gene3D" id="1.20.5.1200">
    <property type="entry name" value="Alpha-tocopherol transfer"/>
    <property type="match status" value="1"/>
</dbReference>
<name>A0AAN9VDB1_9ORTH</name>
<evidence type="ECO:0000313" key="2">
    <source>
        <dbReference type="EMBL" id="KAK7792959.1"/>
    </source>
</evidence>
<dbReference type="PROSITE" id="PS50191">
    <property type="entry name" value="CRAL_TRIO"/>
    <property type="match status" value="1"/>
</dbReference>
<dbReference type="Pfam" id="PF00650">
    <property type="entry name" value="CRAL_TRIO"/>
    <property type="match status" value="1"/>
</dbReference>
<dbReference type="InterPro" id="IPR036273">
    <property type="entry name" value="CRAL/TRIO_N_dom_sf"/>
</dbReference>
<sequence length="343" mass="39924">MPQAAAMVQTANCAFDSSGQLFEVCIHGRDDLMLGGTKKLPSLEMKGIIVNLEVDPPSAEVMEIARKELRETPDLARESMEELRNLLKEDEELTTPYEYNKFLERFLRPTKFYPESAYDLVKRYYDFKLKHWDLYREMYPSSVKAVFDQDLVTTLPLRDEKGRRVLILELGKKWKHKKVALEEVFKACVCFVEIAAHEPETQVCGVQVIFDMDGLSLQQVWQFTPSFAKLIVDFLQEAIPLRVKGFHIVNQPYVFNMVFALFKPFLKEKLSSRIVFHGTDRPSLHNYISPKCLPECYGGTMEMERIPSEKWYEVLTPIEHEFKEILKYGYLKAIAAKEKDKKK</sequence>
<dbReference type="SMART" id="SM00516">
    <property type="entry name" value="SEC14"/>
    <property type="match status" value="1"/>
</dbReference>
<gene>
    <name evidence="2" type="ORF">R5R35_002612</name>
</gene>
<dbReference type="GO" id="GO:1902936">
    <property type="term" value="F:phosphatidylinositol bisphosphate binding"/>
    <property type="evidence" value="ECO:0007669"/>
    <property type="project" value="TreeGrafter"/>
</dbReference>
<dbReference type="EMBL" id="JAZDUA010000410">
    <property type="protein sequence ID" value="KAK7792959.1"/>
    <property type="molecule type" value="Genomic_DNA"/>
</dbReference>
<comment type="caution">
    <text evidence="2">The sequence shown here is derived from an EMBL/GenBank/DDBJ whole genome shotgun (WGS) entry which is preliminary data.</text>
</comment>
<dbReference type="PANTHER" id="PTHR10174:SF220">
    <property type="entry name" value="LD41874P"/>
    <property type="match status" value="1"/>
</dbReference>
<evidence type="ECO:0000259" key="1">
    <source>
        <dbReference type="PROSITE" id="PS50191"/>
    </source>
</evidence>
<dbReference type="InterPro" id="IPR001251">
    <property type="entry name" value="CRAL-TRIO_dom"/>
</dbReference>
<dbReference type="GO" id="GO:0016020">
    <property type="term" value="C:membrane"/>
    <property type="evidence" value="ECO:0007669"/>
    <property type="project" value="TreeGrafter"/>
</dbReference>
<dbReference type="AlphaFoldDB" id="A0AAN9VDB1"/>
<organism evidence="2 3">
    <name type="scientific">Gryllus longicercus</name>
    <dbReference type="NCBI Taxonomy" id="2509291"/>
    <lineage>
        <taxon>Eukaryota</taxon>
        <taxon>Metazoa</taxon>
        <taxon>Ecdysozoa</taxon>
        <taxon>Arthropoda</taxon>
        <taxon>Hexapoda</taxon>
        <taxon>Insecta</taxon>
        <taxon>Pterygota</taxon>
        <taxon>Neoptera</taxon>
        <taxon>Polyneoptera</taxon>
        <taxon>Orthoptera</taxon>
        <taxon>Ensifera</taxon>
        <taxon>Gryllidea</taxon>
        <taxon>Grylloidea</taxon>
        <taxon>Gryllidae</taxon>
        <taxon>Gryllinae</taxon>
        <taxon>Gryllus</taxon>
    </lineage>
</organism>
<reference evidence="2 3" key="1">
    <citation type="submission" date="2024-03" db="EMBL/GenBank/DDBJ databases">
        <title>The genome assembly and annotation of the cricket Gryllus longicercus Weissman &amp; Gray.</title>
        <authorList>
            <person name="Szrajer S."/>
            <person name="Gray D."/>
            <person name="Ylla G."/>
        </authorList>
    </citation>
    <scope>NUCLEOTIDE SEQUENCE [LARGE SCALE GENOMIC DNA]</scope>
    <source>
        <strain evidence="2">DAG 2021-001</strain>
        <tissue evidence="2">Whole body minus gut</tissue>
    </source>
</reference>
<dbReference type="CDD" id="cd00170">
    <property type="entry name" value="SEC14"/>
    <property type="match status" value="1"/>
</dbReference>
<keyword evidence="3" id="KW-1185">Reference proteome</keyword>
<dbReference type="SUPFAM" id="SSF52087">
    <property type="entry name" value="CRAL/TRIO domain"/>
    <property type="match status" value="1"/>
</dbReference>
<dbReference type="SUPFAM" id="SSF46938">
    <property type="entry name" value="CRAL/TRIO N-terminal domain"/>
    <property type="match status" value="1"/>
</dbReference>
<protein>
    <recommendedName>
        <fullName evidence="1">CRAL-TRIO domain-containing protein</fullName>
    </recommendedName>
</protein>
<dbReference type="PANTHER" id="PTHR10174">
    <property type="entry name" value="ALPHA-TOCOPHEROL TRANSFER PROTEIN-RELATED"/>
    <property type="match status" value="1"/>
</dbReference>
<evidence type="ECO:0000313" key="3">
    <source>
        <dbReference type="Proteomes" id="UP001378592"/>
    </source>
</evidence>
<accession>A0AAN9VDB1</accession>
<dbReference type="InterPro" id="IPR036865">
    <property type="entry name" value="CRAL-TRIO_dom_sf"/>
</dbReference>
<dbReference type="Proteomes" id="UP001378592">
    <property type="component" value="Unassembled WGS sequence"/>
</dbReference>
<dbReference type="PRINTS" id="PR00180">
    <property type="entry name" value="CRETINALDHBP"/>
</dbReference>
<proteinExistence type="predicted"/>
<feature type="domain" description="CRAL-TRIO" evidence="1">
    <location>
        <begin position="139"/>
        <end position="305"/>
    </location>
</feature>